<evidence type="ECO:0000313" key="1">
    <source>
        <dbReference type="EMBL" id="QHU28803.1"/>
    </source>
</evidence>
<name>A0A6C0LE00_9ZZZZ</name>
<dbReference type="EMBL" id="MN740474">
    <property type="protein sequence ID" value="QHU28803.1"/>
    <property type="molecule type" value="Genomic_DNA"/>
</dbReference>
<reference evidence="1" key="1">
    <citation type="journal article" date="2020" name="Nature">
        <title>Giant virus diversity and host interactions through global metagenomics.</title>
        <authorList>
            <person name="Schulz F."/>
            <person name="Roux S."/>
            <person name="Paez-Espino D."/>
            <person name="Jungbluth S."/>
            <person name="Walsh D.A."/>
            <person name="Denef V.J."/>
            <person name="McMahon K.D."/>
            <person name="Konstantinidis K.T."/>
            <person name="Eloe-Fadrosh E.A."/>
            <person name="Kyrpides N.C."/>
            <person name="Woyke T."/>
        </authorList>
    </citation>
    <scope>NUCLEOTIDE SEQUENCE</scope>
    <source>
        <strain evidence="1">GVMAG-M-3300027791-30</strain>
    </source>
</reference>
<accession>A0A6C0LE00</accession>
<proteinExistence type="predicted"/>
<sequence length="156" mass="18604">MDTETNKENIIINGWEYLTEIKPSELVLEQKLQDSYLMHYNLAYHNFLKSLCIDKENLESIIGKLRHTIDPKTQKPITKYRCIIDTNEENDVINNNDNYPIKFLKSKFINFKSKKLKTDLITFYKPLGFYVKGPFELVINKKINKYFIELCWNINN</sequence>
<dbReference type="AlphaFoldDB" id="A0A6C0LE00"/>
<organism evidence="1">
    <name type="scientific">viral metagenome</name>
    <dbReference type="NCBI Taxonomy" id="1070528"/>
    <lineage>
        <taxon>unclassified sequences</taxon>
        <taxon>metagenomes</taxon>
        <taxon>organismal metagenomes</taxon>
    </lineage>
</organism>
<protein>
    <submittedName>
        <fullName evidence="1">Uncharacterized protein</fullName>
    </submittedName>
</protein>